<evidence type="ECO:0000256" key="4">
    <source>
        <dbReference type="PROSITE-ProRule" id="PRU00175"/>
    </source>
</evidence>
<dbReference type="InterPro" id="IPR013083">
    <property type="entry name" value="Znf_RING/FYVE/PHD"/>
</dbReference>
<dbReference type="PANTHER" id="PTHR22763">
    <property type="entry name" value="RING ZINC FINGER PROTEIN"/>
    <property type="match status" value="1"/>
</dbReference>
<dbReference type="Pfam" id="PF13639">
    <property type="entry name" value="zf-RING_2"/>
    <property type="match status" value="1"/>
</dbReference>
<evidence type="ECO:0000259" key="5">
    <source>
        <dbReference type="PROSITE" id="PS50089"/>
    </source>
</evidence>
<dbReference type="SUPFAM" id="SSF57850">
    <property type="entry name" value="RING/U-box"/>
    <property type="match status" value="1"/>
</dbReference>
<dbReference type="Proteomes" id="UP000232710">
    <property type="component" value="Segment"/>
</dbReference>
<keyword evidence="2 4" id="KW-0863">Zinc-finger</keyword>
<dbReference type="GO" id="GO:0061630">
    <property type="term" value="F:ubiquitin protein ligase activity"/>
    <property type="evidence" value="ECO:0007669"/>
    <property type="project" value="TreeGrafter"/>
</dbReference>
<dbReference type="SMART" id="SM00184">
    <property type="entry name" value="RING"/>
    <property type="match status" value="1"/>
</dbReference>
<accession>G9E641</accession>
<dbReference type="PROSITE" id="PS50089">
    <property type="entry name" value="ZF_RING_2"/>
    <property type="match status" value="1"/>
</dbReference>
<evidence type="ECO:0000256" key="1">
    <source>
        <dbReference type="ARBA" id="ARBA00022723"/>
    </source>
</evidence>
<organism evidence="6 7">
    <name type="scientific">Micromonas pusilla virus SP1</name>
    <name type="common">MpV-SP1</name>
    <dbReference type="NCBI Taxonomy" id="373996"/>
    <lineage>
        <taxon>Viruses</taxon>
        <taxon>Varidnaviria</taxon>
        <taxon>Bamfordvirae</taxon>
        <taxon>Nucleocytoviricota</taxon>
        <taxon>Megaviricetes</taxon>
        <taxon>Algavirales</taxon>
        <taxon>Phycodnaviridae</taxon>
        <taxon>Prasinovirus</taxon>
        <taxon>Prasinovirus micromonas</taxon>
    </lineage>
</organism>
<protein>
    <recommendedName>
        <fullName evidence="5">RING-type domain-containing protein</fullName>
    </recommendedName>
</protein>
<dbReference type="GO" id="GO:0008270">
    <property type="term" value="F:zinc ion binding"/>
    <property type="evidence" value="ECO:0007669"/>
    <property type="project" value="UniProtKB-KW"/>
</dbReference>
<dbReference type="GO" id="GO:0043161">
    <property type="term" value="P:proteasome-mediated ubiquitin-dependent protein catabolic process"/>
    <property type="evidence" value="ECO:0007669"/>
    <property type="project" value="TreeGrafter"/>
</dbReference>
<evidence type="ECO:0000256" key="3">
    <source>
        <dbReference type="ARBA" id="ARBA00022833"/>
    </source>
</evidence>
<dbReference type="InterPro" id="IPR050731">
    <property type="entry name" value="HRD1_E3_ubiq-ligases"/>
</dbReference>
<organismHost>
    <name type="scientific">Micromonas pusilla</name>
    <name type="common">Picoplanktonic green alga</name>
    <name type="synonym">Chromulina pusilla</name>
    <dbReference type="NCBI Taxonomy" id="38833"/>
</organismHost>
<name>G9E641_MPSP1</name>
<keyword evidence="7" id="KW-1185">Reference proteome</keyword>
<keyword evidence="1" id="KW-0479">Metal-binding</keyword>
<dbReference type="Gene3D" id="3.30.40.10">
    <property type="entry name" value="Zinc/RING finger domain, C3HC4 (zinc finger)"/>
    <property type="match status" value="1"/>
</dbReference>
<dbReference type="InterPro" id="IPR001841">
    <property type="entry name" value="Znf_RING"/>
</dbReference>
<feature type="domain" description="RING-type" evidence="5">
    <location>
        <begin position="14"/>
        <end position="56"/>
    </location>
</feature>
<gene>
    <name evidence="6" type="ORF">MPXG_00070</name>
</gene>
<proteinExistence type="predicted"/>
<dbReference type="CDD" id="cd16448">
    <property type="entry name" value="RING-H2"/>
    <property type="match status" value="1"/>
</dbReference>
<reference evidence="6 7" key="1">
    <citation type="submission" date="2010-12" db="EMBL/GenBank/DDBJ databases">
        <title>The Genome Sequence of Micromonas pusilla virus SP1.</title>
        <authorList>
            <consortium name="The Broad Institute Genome Sequencing Platform"/>
            <person name="Henn M.R."/>
            <person name="Suttle C."/>
            <person name="Winget D."/>
            <person name="Chan A."/>
            <person name="Levin J."/>
            <person name="Malboeuf C."/>
            <person name="Casali M."/>
            <person name="Russ C."/>
            <person name="Lennon N."/>
            <person name="Chapman S.B."/>
            <person name="Erlich R."/>
            <person name="Young S.K."/>
            <person name="Yandava C."/>
            <person name="Zeng Q."/>
            <person name="Alvarado L."/>
            <person name="Anderson S."/>
            <person name="Berlin A."/>
            <person name="Chen Z."/>
            <person name="Freedman E."/>
            <person name="Gellesch M."/>
            <person name="Goldberg J."/>
            <person name="Green L."/>
            <person name="Griggs A."/>
            <person name="Gujja S."/>
            <person name="Heilman E.R."/>
            <person name="Heiman D."/>
            <person name="Hollinger A."/>
            <person name="Howarth C."/>
            <person name="Larson L."/>
            <person name="Mehta T."/>
            <person name="Pearson M."/>
            <person name="Roberts A."/>
            <person name="Ryan E."/>
            <person name="Saif S."/>
            <person name="Shea T."/>
            <person name="Shenoy N."/>
            <person name="Sisk P."/>
            <person name="Stolte C."/>
            <person name="Sykes S."/>
            <person name="White J."/>
            <person name="Haas B."/>
            <person name="Nusbaum C."/>
            <person name="Birren B."/>
        </authorList>
    </citation>
    <scope>NUCLEOTIDE SEQUENCE [LARGE SCALE GENOMIC DNA]</scope>
    <source>
        <strain evidence="6 7">SP1</strain>
    </source>
</reference>
<evidence type="ECO:0000256" key="2">
    <source>
        <dbReference type="ARBA" id="ARBA00022771"/>
    </source>
</evidence>
<keyword evidence="3" id="KW-0862">Zinc</keyword>
<evidence type="ECO:0000313" key="6">
    <source>
        <dbReference type="EMBL" id="AET84868.1"/>
    </source>
</evidence>
<evidence type="ECO:0000313" key="7">
    <source>
        <dbReference type="Proteomes" id="UP000232710"/>
    </source>
</evidence>
<sequence>MKKTLKPYSRMSTCSICLNEVKPTRNNPPTRCGHMFHSHCLQEWKNKGKNTCPVCRKVFDASQFKVVVTVQNNHTVRSNSVSLNENVTMDVIDLFDLSFDGIENLMDLDSILSDLGVSLSDFDSGIFDAE</sequence>
<dbReference type="EMBL" id="JF974320">
    <property type="protein sequence ID" value="AET84868.1"/>
    <property type="molecule type" value="Genomic_DNA"/>
</dbReference>